<organism evidence="1">
    <name type="scientific">Acanthamoeba polyphaga mimivirus</name>
    <name type="common">APMV</name>
    <dbReference type="NCBI Taxonomy" id="212035"/>
    <lineage>
        <taxon>Viruses</taxon>
        <taxon>Varidnaviria</taxon>
        <taxon>Bamfordvirae</taxon>
        <taxon>Nucleocytoviricota</taxon>
        <taxon>Megaviricetes</taxon>
        <taxon>Imitervirales</taxon>
        <taxon>Mimiviridae</taxon>
        <taxon>Megamimivirinae</taxon>
        <taxon>Mimivirus</taxon>
        <taxon>Mimivirus bradfordmassiliense</taxon>
    </lineage>
</organism>
<protein>
    <submittedName>
        <fullName evidence="1">Ankyrin repeat protein</fullName>
    </submittedName>
</protein>
<accession>A0A2L2DI51</accession>
<name>A0A2L2DI51_MIMIV</name>
<evidence type="ECO:0000313" key="1">
    <source>
        <dbReference type="EMBL" id="AVG45841.1"/>
    </source>
</evidence>
<sequence>MQSENIRFKILRSDKIHNDLQYQKGLNQITHFEENGSCVPGGIYFCDPRNPKENICRYLHFGDILVDVKLPLDDPEFKMVQDPSGNKSRANKIIIGEEYNLSDPSTFEYMARHGTDIKKNYVLAWACDKNYWNVVSYLIEITPMTESRANIIIKKLSSILANTMKINNLSSMDHIFKCDLEMKTNLCQKIVSQILDTRNYIEHKVTADVLLKYKDDFIYKFNRI</sequence>
<dbReference type="EMBL" id="MG602507">
    <property type="protein sequence ID" value="AVG45841.1"/>
    <property type="molecule type" value="Genomic_DNA"/>
</dbReference>
<proteinExistence type="predicted"/>
<organismHost>
    <name type="scientific">Acanthamoeba polyphaga</name>
    <name type="common">Amoeba</name>
    <dbReference type="NCBI Taxonomy" id="5757"/>
</organismHost>
<reference evidence="1" key="1">
    <citation type="journal article" date="2017" name="Front. Microbiol.">
        <title>Genome Characterization of the First Mimiviruses of Lineage C Isolated in Brazil.</title>
        <authorList>
            <person name="Assis F.L."/>
            <person name="Franco-Luiz A.P.M."/>
            <person name="Dos Santos R.N."/>
            <person name="Campos F.S."/>
            <person name="Dornas F.P."/>
            <person name="Borato P.V.M."/>
            <person name="Franco A.C."/>
            <person name="Abrahao J.S."/>
            <person name="Colson P."/>
            <person name="Scola B."/>
        </authorList>
    </citation>
    <scope>NUCLEOTIDE SEQUENCE [LARGE SCALE GENOMIC DNA]</scope>
</reference>
<dbReference type="Proteomes" id="UP000280369">
    <property type="component" value="Segment"/>
</dbReference>